<keyword evidence="7" id="KW-1185">Reference proteome</keyword>
<evidence type="ECO:0000256" key="4">
    <source>
        <dbReference type="ARBA" id="ARBA00022552"/>
    </source>
</evidence>
<dbReference type="PANTHER" id="PTHR21250">
    <property type="entry name" value="PRE-RRNA-PROCESSING PROTEIN TSR2 HOMOLOG"/>
    <property type="match status" value="1"/>
</dbReference>
<evidence type="ECO:0000313" key="7">
    <source>
        <dbReference type="Proteomes" id="UP000694388"/>
    </source>
</evidence>
<keyword evidence="4" id="KW-0698">rRNA processing</keyword>
<feature type="region of interest" description="Disordered" evidence="5">
    <location>
        <begin position="204"/>
        <end position="228"/>
    </location>
</feature>
<sequence length="228" mass="25226">MAAHSRSVLSSGTSVLFHQSVQAVLQAWPVLQIVVDHGFGGSQSKEKVDWMVDVVERFFIDNKDLHKHEVEDFLEDILNNEFNTLVEDGSLPQVSQQLCTLFHLCQSGRDADVSDHILQLLQASSSTKANVVQAPLVESSSESEVEECDPPPHLITSSIGSFKPLTEKPVIEHDLSCYFSILEMKLAISGVQPYSFQPKRKVVHDFSDDGSQSSDESLEAGVRTENTD</sequence>
<evidence type="ECO:0000256" key="2">
    <source>
        <dbReference type="ARBA" id="ARBA00006524"/>
    </source>
</evidence>
<dbReference type="GO" id="GO:0006364">
    <property type="term" value="P:rRNA processing"/>
    <property type="evidence" value="ECO:0007669"/>
    <property type="project" value="UniProtKB-KW"/>
</dbReference>
<evidence type="ECO:0000256" key="3">
    <source>
        <dbReference type="ARBA" id="ARBA00017551"/>
    </source>
</evidence>
<evidence type="ECO:0000256" key="5">
    <source>
        <dbReference type="SAM" id="MobiDB-lite"/>
    </source>
</evidence>
<comment type="function">
    <text evidence="1">May be involved in 20S pre-rRNA processing.</text>
</comment>
<comment type="similarity">
    <text evidence="2">Belongs to the TSR2 family.</text>
</comment>
<dbReference type="GeneTree" id="ENSGT00390000012692"/>
<dbReference type="Ensembl" id="ENSEBUT00000021471.1">
    <property type="protein sequence ID" value="ENSEBUP00000020896.1"/>
    <property type="gene ID" value="ENSEBUG00000012895.1"/>
</dbReference>
<name>A0A8C4QUT3_EPTBU</name>
<dbReference type="AlphaFoldDB" id="A0A8C4QUT3"/>
<protein>
    <recommendedName>
        <fullName evidence="3">Pre-rRNA-processing protein TSR2 homolog</fullName>
    </recommendedName>
</protein>
<accession>A0A8C4QUT3</accession>
<dbReference type="Proteomes" id="UP000694388">
    <property type="component" value="Unplaced"/>
</dbReference>
<dbReference type="InterPro" id="IPR019398">
    <property type="entry name" value="Pre-rRNA_process_TSR2"/>
</dbReference>
<evidence type="ECO:0000313" key="6">
    <source>
        <dbReference type="Ensembl" id="ENSEBUP00000020896.1"/>
    </source>
</evidence>
<evidence type="ECO:0000256" key="1">
    <source>
        <dbReference type="ARBA" id="ARBA00002210"/>
    </source>
</evidence>
<dbReference type="Pfam" id="PF10273">
    <property type="entry name" value="WGG"/>
    <property type="match status" value="1"/>
</dbReference>
<reference evidence="6" key="2">
    <citation type="submission" date="2025-09" db="UniProtKB">
        <authorList>
            <consortium name="Ensembl"/>
        </authorList>
    </citation>
    <scope>IDENTIFICATION</scope>
</reference>
<proteinExistence type="inferred from homology"/>
<organism evidence="6 7">
    <name type="scientific">Eptatretus burgeri</name>
    <name type="common">Inshore hagfish</name>
    <dbReference type="NCBI Taxonomy" id="7764"/>
    <lineage>
        <taxon>Eukaryota</taxon>
        <taxon>Metazoa</taxon>
        <taxon>Chordata</taxon>
        <taxon>Craniata</taxon>
        <taxon>Vertebrata</taxon>
        <taxon>Cyclostomata</taxon>
        <taxon>Myxini</taxon>
        <taxon>Myxiniformes</taxon>
        <taxon>Myxinidae</taxon>
        <taxon>Eptatretinae</taxon>
        <taxon>Eptatretus</taxon>
    </lineage>
</organism>
<reference evidence="6" key="1">
    <citation type="submission" date="2025-08" db="UniProtKB">
        <authorList>
            <consortium name="Ensembl"/>
        </authorList>
    </citation>
    <scope>IDENTIFICATION</scope>
</reference>